<dbReference type="CDD" id="cd07035">
    <property type="entry name" value="TPP_PYR_POX_like"/>
    <property type="match status" value="1"/>
</dbReference>
<comment type="catalytic activity">
    <reaction evidence="11 12">
        <text>2 pyruvate + H(+) = (2S)-2-acetolactate + CO2</text>
        <dbReference type="Rhea" id="RHEA:25249"/>
        <dbReference type="ChEBI" id="CHEBI:15361"/>
        <dbReference type="ChEBI" id="CHEBI:15378"/>
        <dbReference type="ChEBI" id="CHEBI:16526"/>
        <dbReference type="ChEBI" id="CHEBI:58476"/>
        <dbReference type="EC" id="2.2.1.6"/>
    </reaction>
</comment>
<evidence type="ECO:0000256" key="12">
    <source>
        <dbReference type="RuleBase" id="RU003591"/>
    </source>
</evidence>
<keyword evidence="6 12" id="KW-0808">Transferase</keyword>
<evidence type="ECO:0000313" key="17">
    <source>
        <dbReference type="Proteomes" id="UP001595969"/>
    </source>
</evidence>
<dbReference type="Gene3D" id="3.40.50.970">
    <property type="match status" value="2"/>
</dbReference>
<keyword evidence="10 12" id="KW-0100">Branched-chain amino acid biosynthesis</keyword>
<comment type="similarity">
    <text evidence="3 12">Belongs to the TPP enzyme family.</text>
</comment>
<dbReference type="NCBIfam" id="TIGR00118">
    <property type="entry name" value="acolac_lg"/>
    <property type="match status" value="1"/>
</dbReference>
<organism evidence="16 17">
    <name type="scientific">Enterococcus lemanii</name>
    <dbReference type="NCBI Taxonomy" id="1159752"/>
    <lineage>
        <taxon>Bacteria</taxon>
        <taxon>Bacillati</taxon>
        <taxon>Bacillota</taxon>
        <taxon>Bacilli</taxon>
        <taxon>Lactobacillales</taxon>
        <taxon>Enterococcaceae</taxon>
        <taxon>Enterococcus</taxon>
    </lineage>
</organism>
<dbReference type="PANTHER" id="PTHR18968">
    <property type="entry name" value="THIAMINE PYROPHOSPHATE ENZYMES"/>
    <property type="match status" value="1"/>
</dbReference>
<evidence type="ECO:0000256" key="2">
    <source>
        <dbReference type="ARBA" id="ARBA00005025"/>
    </source>
</evidence>
<dbReference type="InterPro" id="IPR012001">
    <property type="entry name" value="Thiamin_PyroP_enz_TPP-bd_dom"/>
</dbReference>
<dbReference type="CDD" id="cd02015">
    <property type="entry name" value="TPP_AHAS"/>
    <property type="match status" value="1"/>
</dbReference>
<keyword evidence="17" id="KW-1185">Reference proteome</keyword>
<dbReference type="Gene3D" id="3.40.50.1220">
    <property type="entry name" value="TPP-binding domain"/>
    <property type="match status" value="1"/>
</dbReference>
<dbReference type="InterPro" id="IPR012846">
    <property type="entry name" value="Acetolactate_synth_lsu"/>
</dbReference>
<dbReference type="InterPro" id="IPR029061">
    <property type="entry name" value="THDP-binding"/>
</dbReference>
<dbReference type="SUPFAM" id="SSF52518">
    <property type="entry name" value="Thiamin diphosphate-binding fold (THDP-binding)"/>
    <property type="match status" value="2"/>
</dbReference>
<evidence type="ECO:0000256" key="5">
    <source>
        <dbReference type="ARBA" id="ARBA00022605"/>
    </source>
</evidence>
<comment type="caution">
    <text evidence="16">The sequence shown here is derived from an EMBL/GenBank/DDBJ whole genome shotgun (WGS) entry which is preliminary data.</text>
</comment>
<comment type="pathway">
    <text evidence="1 12">Amino-acid biosynthesis; L-isoleucine biosynthesis; L-isoleucine from 2-oxobutanoate: step 1/4.</text>
</comment>
<dbReference type="InterPro" id="IPR011766">
    <property type="entry name" value="TPP_enzyme_TPP-bd"/>
</dbReference>
<evidence type="ECO:0000256" key="6">
    <source>
        <dbReference type="ARBA" id="ARBA00022679"/>
    </source>
</evidence>
<evidence type="ECO:0000313" key="16">
    <source>
        <dbReference type="EMBL" id="MFC4718234.1"/>
    </source>
</evidence>
<dbReference type="Pfam" id="PF02776">
    <property type="entry name" value="TPP_enzyme_N"/>
    <property type="match status" value="1"/>
</dbReference>
<evidence type="ECO:0000256" key="7">
    <source>
        <dbReference type="ARBA" id="ARBA00022723"/>
    </source>
</evidence>
<keyword evidence="9 12" id="KW-0786">Thiamine pyrophosphate</keyword>
<keyword evidence="5 12" id="KW-0028">Amino-acid biosynthesis</keyword>
<dbReference type="Proteomes" id="UP001595969">
    <property type="component" value="Unassembled WGS sequence"/>
</dbReference>
<dbReference type="EC" id="2.2.1.6" evidence="4 12"/>
<comment type="cofactor">
    <cofactor evidence="12">
        <name>Mg(2+)</name>
        <dbReference type="ChEBI" id="CHEBI:18420"/>
    </cofactor>
    <text evidence="12">Binds 1 Mg(2+) ion per subunit.</text>
</comment>
<comment type="pathway">
    <text evidence="2 12">Amino-acid biosynthesis; L-valine biosynthesis; L-valine from pyruvate: step 1/4.</text>
</comment>
<sequence>MENTKEEKQQKETSYSGADLLIKCLKDQDVEMIFGYPGGAVLPIYDSLYDEEIPNILTRHEQGAVHAAQGYAKATGRPGVVLVTSGPGATNVVTGIADAMADSTPLVVITGQVSSRVVGKDAFQEADVLGITLPITKHNYQVRDVKELEQTIIEAFHIATTGRKGPVLIDLPKDMTMEHAYKQAVCEFKGLSSYQPNIYPAESQIEKVMQALHKARRPVLLIGAGITAAGGEEELRAFAEKYHIPTVSTLLGLGALPTSSPDFIGMGGMHGTYAANMALYECDFLLNIGSRFDDRLATAPAEFAPLATIAHVDIDPAEIGKVISTDIPIVADAKKALEKFLDYPTVETDFAAWQNLCQKRKEEFPYVYEKNHPTEIKPQQVIEEIGKITNGEAYVITDVGQHQMWAAQFYPFTFGKQLITSGGLGTMGYGVPAGIGAQFAHPDRDVVVFVGDGGFQMTNQEMMLLNEYGLNVKFILLNNSSLGMVRQWQERFHNNRRSASVFEYQPDFIKLSEAYGVKATRLDNPATISQDLVDAFAYKGPQLIEVVISTTEHVLPMVPSGAPNHHMIGVDGK</sequence>
<gene>
    <name evidence="16" type="primary">ilvB</name>
    <name evidence="16" type="ORF">ACFO5I_00400</name>
</gene>
<keyword evidence="7 12" id="KW-0479">Metal-binding</keyword>
<dbReference type="PANTHER" id="PTHR18968:SF13">
    <property type="entry name" value="ACETOLACTATE SYNTHASE CATALYTIC SUBUNIT, MITOCHONDRIAL"/>
    <property type="match status" value="1"/>
</dbReference>
<dbReference type="PROSITE" id="PS00187">
    <property type="entry name" value="TPP_ENZYMES"/>
    <property type="match status" value="1"/>
</dbReference>
<evidence type="ECO:0000256" key="3">
    <source>
        <dbReference type="ARBA" id="ARBA00007812"/>
    </source>
</evidence>
<dbReference type="Pfam" id="PF02775">
    <property type="entry name" value="TPP_enzyme_C"/>
    <property type="match status" value="1"/>
</dbReference>
<evidence type="ECO:0000256" key="1">
    <source>
        <dbReference type="ARBA" id="ARBA00004974"/>
    </source>
</evidence>
<name>A0ABV9MT53_9ENTE</name>
<dbReference type="InterPro" id="IPR039368">
    <property type="entry name" value="AHAS_TPP"/>
</dbReference>
<comment type="cofactor">
    <cofactor evidence="12">
        <name>thiamine diphosphate</name>
        <dbReference type="ChEBI" id="CHEBI:58937"/>
    </cofactor>
    <text evidence="12">Binds 1 thiamine pyrophosphate per subunit.</text>
</comment>
<feature type="domain" description="Thiamine pyrophosphate enzyme N-terminal TPP-binding" evidence="15">
    <location>
        <begin position="17"/>
        <end position="129"/>
    </location>
</feature>
<dbReference type="SUPFAM" id="SSF52467">
    <property type="entry name" value="DHS-like NAD/FAD-binding domain"/>
    <property type="match status" value="1"/>
</dbReference>
<evidence type="ECO:0000259" key="14">
    <source>
        <dbReference type="Pfam" id="PF02775"/>
    </source>
</evidence>
<evidence type="ECO:0000259" key="13">
    <source>
        <dbReference type="Pfam" id="PF00205"/>
    </source>
</evidence>
<accession>A0ABV9MT53</accession>
<dbReference type="InterPro" id="IPR045229">
    <property type="entry name" value="TPP_enz"/>
</dbReference>
<dbReference type="InterPro" id="IPR029035">
    <property type="entry name" value="DHS-like_NAD/FAD-binding_dom"/>
</dbReference>
<keyword evidence="8 12" id="KW-0460">Magnesium</keyword>
<evidence type="ECO:0000259" key="15">
    <source>
        <dbReference type="Pfam" id="PF02776"/>
    </source>
</evidence>
<feature type="domain" description="Thiamine pyrophosphate enzyme TPP-binding" evidence="14">
    <location>
        <begin position="398"/>
        <end position="546"/>
    </location>
</feature>
<protein>
    <recommendedName>
        <fullName evidence="4 12">Acetolactate synthase</fullName>
        <ecNumber evidence="4 12">2.2.1.6</ecNumber>
    </recommendedName>
</protein>
<evidence type="ECO:0000256" key="4">
    <source>
        <dbReference type="ARBA" id="ARBA00013145"/>
    </source>
</evidence>
<dbReference type="RefSeq" id="WP_204654240.1">
    <property type="nucleotide sequence ID" value="NZ_JAFBFD010000023.1"/>
</dbReference>
<dbReference type="InterPro" id="IPR000399">
    <property type="entry name" value="TPP-bd_CS"/>
</dbReference>
<proteinExistence type="inferred from homology"/>
<dbReference type="InterPro" id="IPR012000">
    <property type="entry name" value="Thiamin_PyroP_enz_cen_dom"/>
</dbReference>
<dbReference type="EMBL" id="JBHSGS010000003">
    <property type="protein sequence ID" value="MFC4718234.1"/>
    <property type="molecule type" value="Genomic_DNA"/>
</dbReference>
<evidence type="ECO:0000256" key="9">
    <source>
        <dbReference type="ARBA" id="ARBA00023052"/>
    </source>
</evidence>
<evidence type="ECO:0000256" key="10">
    <source>
        <dbReference type="ARBA" id="ARBA00023304"/>
    </source>
</evidence>
<evidence type="ECO:0000256" key="11">
    <source>
        <dbReference type="ARBA" id="ARBA00048670"/>
    </source>
</evidence>
<dbReference type="GO" id="GO:0003984">
    <property type="term" value="F:acetolactate synthase activity"/>
    <property type="evidence" value="ECO:0007669"/>
    <property type="project" value="UniProtKB-EC"/>
</dbReference>
<dbReference type="Pfam" id="PF00205">
    <property type="entry name" value="TPP_enzyme_M"/>
    <property type="match status" value="1"/>
</dbReference>
<reference evidence="17" key="1">
    <citation type="journal article" date="2019" name="Int. J. Syst. Evol. Microbiol.">
        <title>The Global Catalogue of Microorganisms (GCM) 10K type strain sequencing project: providing services to taxonomists for standard genome sequencing and annotation.</title>
        <authorList>
            <consortium name="The Broad Institute Genomics Platform"/>
            <consortium name="The Broad Institute Genome Sequencing Center for Infectious Disease"/>
            <person name="Wu L."/>
            <person name="Ma J."/>
        </authorList>
    </citation>
    <scope>NUCLEOTIDE SEQUENCE [LARGE SCALE GENOMIC DNA]</scope>
    <source>
        <strain evidence="17">CGMCC 1.19032</strain>
    </source>
</reference>
<evidence type="ECO:0000256" key="8">
    <source>
        <dbReference type="ARBA" id="ARBA00022842"/>
    </source>
</evidence>
<feature type="domain" description="Thiamine pyrophosphate enzyme central" evidence="13">
    <location>
        <begin position="205"/>
        <end position="339"/>
    </location>
</feature>